<feature type="transmembrane region" description="Helical" evidence="7">
    <location>
        <begin position="6"/>
        <end position="24"/>
    </location>
</feature>
<dbReference type="PANTHER" id="PTHR34582">
    <property type="entry name" value="UPF0702 TRANSMEMBRANE PROTEIN YCAP"/>
    <property type="match status" value="1"/>
</dbReference>
<proteinExistence type="inferred from homology"/>
<name>A0A268NVM0_SHOCL</name>
<evidence type="ECO:0000256" key="1">
    <source>
        <dbReference type="ARBA" id="ARBA00004651"/>
    </source>
</evidence>
<evidence type="ECO:0000256" key="7">
    <source>
        <dbReference type="SAM" id="Phobius"/>
    </source>
</evidence>
<evidence type="ECO:0000256" key="5">
    <source>
        <dbReference type="ARBA" id="ARBA00022989"/>
    </source>
</evidence>
<evidence type="ECO:0000313" key="10">
    <source>
        <dbReference type="Proteomes" id="UP000216207"/>
    </source>
</evidence>
<feature type="transmembrane region" description="Helical" evidence="7">
    <location>
        <begin position="59"/>
        <end position="76"/>
    </location>
</feature>
<dbReference type="PANTHER" id="PTHR34582:SF2">
    <property type="entry name" value="UPF0702 TRANSMEMBRANE PROTEIN YDFR"/>
    <property type="match status" value="1"/>
</dbReference>
<accession>A0A268NVM0</accession>
<sequence length="207" mass="23067">MEMGAIWSEVWKAFLLIIVGMLLLRVSGRKSISQMTVPTTITMISIGTVIVQPIANHSILLTIIAAVVFILVLFLAESIQVRWNAAESFIKGPAILVIREGQLQPQNLKKLRMTVDALEMQLRQQGISKMSDVKTATIEPNGGLGYELFDWAKPITYAQMEALLAHYLKGAPPPNETNRQSNNAMSESNLFAEIENDNRHVSKRTLH</sequence>
<evidence type="ECO:0000256" key="2">
    <source>
        <dbReference type="ARBA" id="ARBA00006448"/>
    </source>
</evidence>
<dbReference type="Gene3D" id="3.30.240.20">
    <property type="entry name" value="bsu07140 like domains"/>
    <property type="match status" value="1"/>
</dbReference>
<dbReference type="Proteomes" id="UP000216207">
    <property type="component" value="Unassembled WGS sequence"/>
</dbReference>
<evidence type="ECO:0000259" key="8">
    <source>
        <dbReference type="Pfam" id="PF04239"/>
    </source>
</evidence>
<keyword evidence="6 7" id="KW-0472">Membrane</keyword>
<dbReference type="GO" id="GO:0005886">
    <property type="term" value="C:plasma membrane"/>
    <property type="evidence" value="ECO:0007669"/>
    <property type="project" value="UniProtKB-SubCell"/>
</dbReference>
<evidence type="ECO:0000256" key="6">
    <source>
        <dbReference type="ARBA" id="ARBA00023136"/>
    </source>
</evidence>
<comment type="similarity">
    <text evidence="2">Belongs to the UPF0702 family.</text>
</comment>
<gene>
    <name evidence="9" type="ORF">CHH72_17560</name>
</gene>
<dbReference type="InterPro" id="IPR023090">
    <property type="entry name" value="UPF0702_alpha/beta_dom_sf"/>
</dbReference>
<organism evidence="9 10">
    <name type="scientific">Shouchella clausii</name>
    <name type="common">Alkalihalobacillus clausii</name>
    <dbReference type="NCBI Taxonomy" id="79880"/>
    <lineage>
        <taxon>Bacteria</taxon>
        <taxon>Bacillati</taxon>
        <taxon>Bacillota</taxon>
        <taxon>Bacilli</taxon>
        <taxon>Bacillales</taxon>
        <taxon>Bacillaceae</taxon>
        <taxon>Shouchella</taxon>
    </lineage>
</organism>
<evidence type="ECO:0000256" key="4">
    <source>
        <dbReference type="ARBA" id="ARBA00022692"/>
    </source>
</evidence>
<reference evidence="9 10" key="1">
    <citation type="submission" date="2017-07" db="EMBL/GenBank/DDBJ databases">
        <title>Isolation and whole genome analysis of endospore-forming bacteria from heroin.</title>
        <authorList>
            <person name="Kalinowski J."/>
            <person name="Ahrens B."/>
            <person name="Al-Dilaimi A."/>
            <person name="Winkler A."/>
            <person name="Wibberg D."/>
            <person name="Schleenbecker U."/>
            <person name="Ruckert C."/>
            <person name="Wolfel R."/>
            <person name="Grass G."/>
        </authorList>
    </citation>
    <scope>NUCLEOTIDE SEQUENCE [LARGE SCALE GENOMIC DNA]</scope>
    <source>
        <strain evidence="9 10">7539</strain>
    </source>
</reference>
<feature type="domain" description="YetF C-terminal" evidence="8">
    <location>
        <begin position="82"/>
        <end position="151"/>
    </location>
</feature>
<feature type="transmembrane region" description="Helical" evidence="7">
    <location>
        <begin position="36"/>
        <end position="53"/>
    </location>
</feature>
<dbReference type="AlphaFoldDB" id="A0A268NVM0"/>
<keyword evidence="5 7" id="KW-1133">Transmembrane helix</keyword>
<protein>
    <recommendedName>
        <fullName evidence="8">YetF C-terminal domain-containing protein</fullName>
    </recommendedName>
</protein>
<dbReference type="EMBL" id="NPCC01000033">
    <property type="protein sequence ID" value="PAE87526.1"/>
    <property type="molecule type" value="Genomic_DNA"/>
</dbReference>
<keyword evidence="3" id="KW-1003">Cell membrane</keyword>
<evidence type="ECO:0000256" key="3">
    <source>
        <dbReference type="ARBA" id="ARBA00022475"/>
    </source>
</evidence>
<evidence type="ECO:0000313" key="9">
    <source>
        <dbReference type="EMBL" id="PAE87526.1"/>
    </source>
</evidence>
<comment type="subcellular location">
    <subcellularLocation>
        <location evidence="1">Cell membrane</location>
        <topology evidence="1">Multi-pass membrane protein</topology>
    </subcellularLocation>
</comment>
<keyword evidence="4 7" id="KW-0812">Transmembrane</keyword>
<comment type="caution">
    <text evidence="9">The sequence shown here is derived from an EMBL/GenBank/DDBJ whole genome shotgun (WGS) entry which is preliminary data.</text>
</comment>
<dbReference type="Pfam" id="PF04239">
    <property type="entry name" value="DUF421"/>
    <property type="match status" value="1"/>
</dbReference>
<dbReference type="InterPro" id="IPR007353">
    <property type="entry name" value="DUF421"/>
</dbReference>